<gene>
    <name evidence="2" type="ORF">C2G38_2181168</name>
</gene>
<dbReference type="Proteomes" id="UP000266673">
    <property type="component" value="Unassembled WGS sequence"/>
</dbReference>
<evidence type="ECO:0000313" key="3">
    <source>
        <dbReference type="Proteomes" id="UP000266673"/>
    </source>
</evidence>
<evidence type="ECO:0000313" key="2">
    <source>
        <dbReference type="EMBL" id="RIB19692.1"/>
    </source>
</evidence>
<dbReference type="EMBL" id="QKWP01000459">
    <property type="protein sequence ID" value="RIB19692.1"/>
    <property type="molecule type" value="Genomic_DNA"/>
</dbReference>
<feature type="compositionally biased region" description="Polar residues" evidence="1">
    <location>
        <begin position="183"/>
        <end position="196"/>
    </location>
</feature>
<organism evidence="2 3">
    <name type="scientific">Gigaspora rosea</name>
    <dbReference type="NCBI Taxonomy" id="44941"/>
    <lineage>
        <taxon>Eukaryota</taxon>
        <taxon>Fungi</taxon>
        <taxon>Fungi incertae sedis</taxon>
        <taxon>Mucoromycota</taxon>
        <taxon>Glomeromycotina</taxon>
        <taxon>Glomeromycetes</taxon>
        <taxon>Diversisporales</taxon>
        <taxon>Gigasporaceae</taxon>
        <taxon>Gigaspora</taxon>
    </lineage>
</organism>
<keyword evidence="3" id="KW-1185">Reference proteome</keyword>
<reference evidence="2 3" key="1">
    <citation type="submission" date="2018-06" db="EMBL/GenBank/DDBJ databases">
        <title>Comparative genomics reveals the genomic features of Rhizophagus irregularis, R. cerebriforme, R. diaphanum and Gigaspora rosea, and their symbiotic lifestyle signature.</title>
        <authorList>
            <person name="Morin E."/>
            <person name="San Clemente H."/>
            <person name="Chen E.C.H."/>
            <person name="De La Providencia I."/>
            <person name="Hainaut M."/>
            <person name="Kuo A."/>
            <person name="Kohler A."/>
            <person name="Murat C."/>
            <person name="Tang N."/>
            <person name="Roy S."/>
            <person name="Loubradou J."/>
            <person name="Henrissat B."/>
            <person name="Grigoriev I.V."/>
            <person name="Corradi N."/>
            <person name="Roux C."/>
            <person name="Martin F.M."/>
        </authorList>
    </citation>
    <scope>NUCLEOTIDE SEQUENCE [LARGE SCALE GENOMIC DNA]</scope>
    <source>
        <strain evidence="2 3">DAOM 194757</strain>
    </source>
</reference>
<evidence type="ECO:0000256" key="1">
    <source>
        <dbReference type="SAM" id="MobiDB-lite"/>
    </source>
</evidence>
<sequence length="539" mass="60109">MATVAGDLTSIAPLIAEIPNYSGQILPDEWYQRINQILTLLSITAAAFDNPLRADILKSKMAGKYTNIPAQHAGNNIDIPAHFVVWLHHKYQTETFGTQQGVADGDANILGLLKGHLSGELYTWMKIANPAGINAFFTELKNMWLECPLNLYRGSISDQISQAPPITSQSTITSKEMTKPKTDTQVQSQQSISRPVSLQIRPQPAGTSEKILEKNMNKLLLWLYGETPEFVPVQAPSLPPKPQIQKNITSNTNDVDEITKGMADMSLNIVKMAKSVNAVAKTVKKSHRYCSNCGRIGHNSQNNQLLTDIQLDIRWNKWNKWKTWARNSEQLINNLNQQIFMLQNNPPNIAIVAGDLTSIAPLIAEIPNYSRQIPPDEWYQRINQILTLPSITMAAFDNPLRADILKSKMAGKYTNIPAQHAVGTQQVAIQRLAQEKFLPFDNPETYEARIRPLLLGVADGDANILGLLKGHLSGELYTWIKIANPAGFNAFFTELKNMWLERPPNLYRGSISDQISQAPPITSQSTIISREMTKPKTAT</sequence>
<feature type="compositionally biased region" description="Polar residues" evidence="1">
    <location>
        <begin position="163"/>
        <end position="175"/>
    </location>
</feature>
<proteinExistence type="predicted"/>
<protein>
    <submittedName>
        <fullName evidence="2">Uncharacterized protein</fullName>
    </submittedName>
</protein>
<comment type="caution">
    <text evidence="2">The sequence shown here is derived from an EMBL/GenBank/DDBJ whole genome shotgun (WGS) entry which is preliminary data.</text>
</comment>
<dbReference type="AlphaFoldDB" id="A0A397VCF4"/>
<accession>A0A397VCF4</accession>
<dbReference type="OrthoDB" id="2486536at2759"/>
<name>A0A397VCF4_9GLOM</name>
<feature type="region of interest" description="Disordered" evidence="1">
    <location>
        <begin position="163"/>
        <end position="196"/>
    </location>
</feature>